<dbReference type="PANTHER" id="PTHR12526">
    <property type="entry name" value="GLYCOSYLTRANSFERASE"/>
    <property type="match status" value="1"/>
</dbReference>
<dbReference type="Pfam" id="PF00534">
    <property type="entry name" value="Glycos_transf_1"/>
    <property type="match status" value="1"/>
</dbReference>
<reference evidence="2" key="1">
    <citation type="submission" date="2019-11" db="EMBL/GenBank/DDBJ databases">
        <authorList>
            <person name="Feng L."/>
        </authorList>
    </citation>
    <scope>NUCLEOTIDE SEQUENCE</scope>
    <source>
        <strain evidence="2">CButyricumLFYP62</strain>
    </source>
</reference>
<dbReference type="RefSeq" id="WP_156736540.1">
    <property type="nucleotide sequence ID" value="NZ_CACRTU010000013.1"/>
</dbReference>
<dbReference type="SUPFAM" id="SSF53756">
    <property type="entry name" value="UDP-Glycosyltransferase/glycogen phosphorylase"/>
    <property type="match status" value="1"/>
</dbReference>
<evidence type="ECO:0000259" key="1">
    <source>
        <dbReference type="Pfam" id="PF00534"/>
    </source>
</evidence>
<dbReference type="Gene3D" id="3.40.50.2000">
    <property type="entry name" value="Glycogen Phosphorylase B"/>
    <property type="match status" value="2"/>
</dbReference>
<keyword evidence="2" id="KW-0328">Glycosyltransferase</keyword>
<dbReference type="AlphaFoldDB" id="A0A6N3BUR8"/>
<dbReference type="PANTHER" id="PTHR12526:SF630">
    <property type="entry name" value="GLYCOSYLTRANSFERASE"/>
    <property type="match status" value="1"/>
</dbReference>
<protein>
    <submittedName>
        <fullName evidence="2">Alpha-D-kanosaminyltransferase</fullName>
        <ecNumber evidence="2">2.4.1.301</ecNumber>
    </submittedName>
</protein>
<keyword evidence="2" id="KW-0808">Transferase</keyword>
<dbReference type="InterPro" id="IPR001296">
    <property type="entry name" value="Glyco_trans_1"/>
</dbReference>
<sequence>MKIGFLIEDAFSVGGVQRVTSVLANGLSEQNEVSLICTRCKINEINRKIYNLREDIDIQIVDRLKNENLLIRCVRKILKEINKKTGIFNNVKSLNILTEIYFPKKFRKSIVEFININKYDVVIGVEGLQSILLGCIAENLNSKVLGWQHNSYEAYLKNKGKYYWNLDVFFNEYINKLNDYVVLTKHDQEQFLLEKNMNSTVIFNPRSFTSNEKSSLNKKTFLAAGRFTYQKGFDLLIESFNEFVKNNSDWNLVIVGEGEERHKIENLISSYNLEDRVTIDDFTENIKEYFMESSILLLASRWEGMPMIVLESLEMGVPVISYDISAINGLVYDNVNGVIVDKFDTKKFAQCMNEICTSKEKIKFYSQNCLEISNDFKLEKILEDWNDILLRH</sequence>
<organism evidence="2">
    <name type="scientific">Clostridium butyricum</name>
    <dbReference type="NCBI Taxonomy" id="1492"/>
    <lineage>
        <taxon>Bacteria</taxon>
        <taxon>Bacillati</taxon>
        <taxon>Bacillota</taxon>
        <taxon>Clostridia</taxon>
        <taxon>Eubacteriales</taxon>
        <taxon>Clostridiaceae</taxon>
        <taxon>Clostridium</taxon>
    </lineage>
</organism>
<dbReference type="EMBL" id="CACRTU010000013">
    <property type="protein sequence ID" value="VYU05317.1"/>
    <property type="molecule type" value="Genomic_DNA"/>
</dbReference>
<feature type="domain" description="Glycosyl transferase family 1" evidence="1">
    <location>
        <begin position="214"/>
        <end position="361"/>
    </location>
</feature>
<proteinExistence type="predicted"/>
<gene>
    <name evidence="2" type="primary">kanE_2</name>
    <name evidence="2" type="ORF">CBLFYP62_01334</name>
</gene>
<name>A0A6N3BUR8_CLOBU</name>
<dbReference type="GO" id="GO:0016757">
    <property type="term" value="F:glycosyltransferase activity"/>
    <property type="evidence" value="ECO:0007669"/>
    <property type="project" value="UniProtKB-KW"/>
</dbReference>
<dbReference type="EC" id="2.4.1.301" evidence="2"/>
<evidence type="ECO:0000313" key="2">
    <source>
        <dbReference type="EMBL" id="VYU05317.1"/>
    </source>
</evidence>
<accession>A0A6N3BUR8</accession>